<keyword evidence="4" id="KW-1133">Transmembrane helix</keyword>
<dbReference type="InterPro" id="IPR017850">
    <property type="entry name" value="Alkaline_phosphatase_core_sf"/>
</dbReference>
<protein>
    <submittedName>
        <fullName evidence="6">Alkaline phosphatase family protein</fullName>
    </submittedName>
</protein>
<feature type="region of interest" description="Disordered" evidence="3">
    <location>
        <begin position="433"/>
        <end position="456"/>
    </location>
</feature>
<accession>A0ABU2TVA4</accession>
<evidence type="ECO:0000256" key="1">
    <source>
        <dbReference type="ARBA" id="ARBA00022801"/>
    </source>
</evidence>
<feature type="compositionally biased region" description="Polar residues" evidence="3">
    <location>
        <begin position="441"/>
        <end position="451"/>
    </location>
</feature>
<keyword evidence="1" id="KW-0378">Hydrolase</keyword>
<gene>
    <name evidence="6" type="ORF">RM764_18130</name>
</gene>
<evidence type="ECO:0000256" key="4">
    <source>
        <dbReference type="SAM" id="Phobius"/>
    </source>
</evidence>
<keyword evidence="4" id="KW-0812">Transmembrane</keyword>
<evidence type="ECO:0000313" key="6">
    <source>
        <dbReference type="EMBL" id="MDT0464902.1"/>
    </source>
</evidence>
<feature type="region of interest" description="Disordered" evidence="3">
    <location>
        <begin position="212"/>
        <end position="239"/>
    </location>
</feature>
<reference evidence="7" key="1">
    <citation type="submission" date="2023-07" db="EMBL/GenBank/DDBJ databases">
        <title>30 novel species of actinomycetes from the DSMZ collection.</title>
        <authorList>
            <person name="Nouioui I."/>
        </authorList>
    </citation>
    <scope>NUCLEOTIDE SEQUENCE [LARGE SCALE GENOMIC DNA]</scope>
    <source>
        <strain evidence="7">DSM 41699</strain>
    </source>
</reference>
<evidence type="ECO:0000256" key="5">
    <source>
        <dbReference type="SAM" id="SignalP"/>
    </source>
</evidence>
<dbReference type="CDD" id="cd16013">
    <property type="entry name" value="AcpA"/>
    <property type="match status" value="1"/>
</dbReference>
<dbReference type="InterPro" id="IPR007312">
    <property type="entry name" value="Phosphoesterase"/>
</dbReference>
<proteinExistence type="predicted"/>
<dbReference type="Gene3D" id="3.40.720.10">
    <property type="entry name" value="Alkaline Phosphatase, subunit A"/>
    <property type="match status" value="2"/>
</dbReference>
<dbReference type="RefSeq" id="WP_311696354.1">
    <property type="nucleotide sequence ID" value="NZ_JAVREY010000019.1"/>
</dbReference>
<evidence type="ECO:0000256" key="2">
    <source>
        <dbReference type="ARBA" id="ARBA00023026"/>
    </source>
</evidence>
<keyword evidence="5" id="KW-0732">Signal</keyword>
<keyword evidence="2" id="KW-0843">Virulence</keyword>
<organism evidence="6 7">
    <name type="scientific">Streptomyces gibsoniae</name>
    <dbReference type="NCBI Taxonomy" id="3075529"/>
    <lineage>
        <taxon>Bacteria</taxon>
        <taxon>Bacillati</taxon>
        <taxon>Actinomycetota</taxon>
        <taxon>Actinomycetes</taxon>
        <taxon>Kitasatosporales</taxon>
        <taxon>Streptomycetaceae</taxon>
        <taxon>Streptomyces</taxon>
    </lineage>
</organism>
<dbReference type="Proteomes" id="UP001183809">
    <property type="component" value="Unassembled WGS sequence"/>
</dbReference>
<dbReference type="EMBL" id="JAVREY010000019">
    <property type="protein sequence ID" value="MDT0464902.1"/>
    <property type="molecule type" value="Genomic_DNA"/>
</dbReference>
<name>A0ABU2TVA4_9ACTN</name>
<dbReference type="PANTHER" id="PTHR31956">
    <property type="entry name" value="NON-SPECIFIC PHOSPHOLIPASE C4-RELATED"/>
    <property type="match status" value="1"/>
</dbReference>
<dbReference type="PANTHER" id="PTHR31956:SF1">
    <property type="entry name" value="NON-SPECIFIC PHOSPHOLIPASE C1"/>
    <property type="match status" value="1"/>
</dbReference>
<keyword evidence="4" id="KW-0472">Membrane</keyword>
<evidence type="ECO:0000256" key="3">
    <source>
        <dbReference type="SAM" id="MobiDB-lite"/>
    </source>
</evidence>
<feature type="compositionally biased region" description="Polar residues" evidence="3">
    <location>
        <begin position="216"/>
        <end position="233"/>
    </location>
</feature>
<evidence type="ECO:0000313" key="7">
    <source>
        <dbReference type="Proteomes" id="UP001183809"/>
    </source>
</evidence>
<feature type="signal peptide" evidence="5">
    <location>
        <begin position="1"/>
        <end position="33"/>
    </location>
</feature>
<sequence>MASRGRRATTRSIGALAGAAALTLLGAHAPAWAAAPDGGRGSSSTATPIKHVVVLFDENVSFDHYFATYPKAANSDGTKFTASKNTPKDVDNLRTAGLLTKNPNQYAPKRLTPSQAMTCDQNHAYGPEQYAYNGGKNDQFVQNTDSGKCSGTLFGEPGLVMDYYDGNTVTGLWNYAQHYSMNDRSYSSVYGPSTPGALNLISGQTHGVVSMDPASGTENPKQTATPDSYTVQSPDAKGVGTVVNDPDPAYDDCAGKDHTSKNALASMQDRNIGDVLNSKKITWGWFQGGFRPSTAWDGKQGDYAKCDTTHTNVGGAAAVDYSPHHSPFQYYKSTSNPHHLPPKNVDEIGHNGQANHNYDLTDFDAALKAGKLPAVSFVKAPEYQDGHAGYSDPIDEQHFLVQQINALQKSPQWKSTAVVIAYDDSDGWYDHAYAKPRNGSKDTSTGSNGKATDSPACQAGPAAVGGYADRCGPGTRQPLLVVSPYSKVNKIDHTRTDQSSIIRFIEDNWHTGRVGDHSFDAAAGSLAGMFDFRHPNNRQVLLNTDGSVKSVGPIRPVKAVATSITPGPAMQNTAETTDASFPAVPVGIAAGALLAAGATGTYLTLRRRERRTA</sequence>
<dbReference type="Pfam" id="PF04185">
    <property type="entry name" value="Phosphoesterase"/>
    <property type="match status" value="1"/>
</dbReference>
<keyword evidence="7" id="KW-1185">Reference proteome</keyword>
<comment type="caution">
    <text evidence="6">The sequence shown here is derived from an EMBL/GenBank/DDBJ whole genome shotgun (WGS) entry which is preliminary data.</text>
</comment>
<feature type="transmembrane region" description="Helical" evidence="4">
    <location>
        <begin position="583"/>
        <end position="605"/>
    </location>
</feature>
<feature type="chain" id="PRO_5046314848" evidence="5">
    <location>
        <begin position="34"/>
        <end position="613"/>
    </location>
</feature>